<proteinExistence type="predicted"/>
<reference evidence="2 3" key="1">
    <citation type="submission" date="2019-02" db="EMBL/GenBank/DDBJ databases">
        <title>Deep-cultivation of Planctomycetes and their phenomic and genomic characterization uncovers novel biology.</title>
        <authorList>
            <person name="Wiegand S."/>
            <person name="Jogler M."/>
            <person name="Boedeker C."/>
            <person name="Pinto D."/>
            <person name="Vollmers J."/>
            <person name="Rivas-Marin E."/>
            <person name="Kohn T."/>
            <person name="Peeters S.H."/>
            <person name="Heuer A."/>
            <person name="Rast P."/>
            <person name="Oberbeckmann S."/>
            <person name="Bunk B."/>
            <person name="Jeske O."/>
            <person name="Meyerdierks A."/>
            <person name="Storesund J.E."/>
            <person name="Kallscheuer N."/>
            <person name="Luecker S."/>
            <person name="Lage O.M."/>
            <person name="Pohl T."/>
            <person name="Merkel B.J."/>
            <person name="Hornburger P."/>
            <person name="Mueller R.-W."/>
            <person name="Bruemmer F."/>
            <person name="Labrenz M."/>
            <person name="Spormann A.M."/>
            <person name="Op den Camp H."/>
            <person name="Overmann J."/>
            <person name="Amann R."/>
            <person name="Jetten M.S.M."/>
            <person name="Mascher T."/>
            <person name="Medema M.H."/>
            <person name="Devos D.P."/>
            <person name="Kaster A.-K."/>
            <person name="Ovreas L."/>
            <person name="Rohde M."/>
            <person name="Galperin M.Y."/>
            <person name="Jogler C."/>
        </authorList>
    </citation>
    <scope>NUCLEOTIDE SEQUENCE [LARGE SCALE GENOMIC DNA]</scope>
    <source>
        <strain evidence="2 3">Pla133</strain>
    </source>
</reference>
<dbReference type="CDD" id="cd04186">
    <property type="entry name" value="GT_2_like_c"/>
    <property type="match status" value="1"/>
</dbReference>
<dbReference type="InterPro" id="IPR001173">
    <property type="entry name" value="Glyco_trans_2-like"/>
</dbReference>
<protein>
    <submittedName>
        <fullName evidence="2">N-acetylglucosaminyl-diphospho-decaprenol L-rhamnosyltransferase</fullName>
        <ecNumber evidence="2">2.4.1.289</ecNumber>
    </submittedName>
</protein>
<dbReference type="EC" id="2.4.1.289" evidence="2"/>
<dbReference type="Proteomes" id="UP000316921">
    <property type="component" value="Chromosome"/>
</dbReference>
<feature type="domain" description="Glycosyltransferase 2-like" evidence="1">
    <location>
        <begin position="23"/>
        <end position="172"/>
    </location>
</feature>
<evidence type="ECO:0000313" key="2">
    <source>
        <dbReference type="EMBL" id="QDU66691.1"/>
    </source>
</evidence>
<evidence type="ECO:0000259" key="1">
    <source>
        <dbReference type="Pfam" id="PF00535"/>
    </source>
</evidence>
<dbReference type="Gene3D" id="3.90.550.10">
    <property type="entry name" value="Spore Coat Polysaccharide Biosynthesis Protein SpsA, Chain A"/>
    <property type="match status" value="1"/>
</dbReference>
<dbReference type="Pfam" id="PF00535">
    <property type="entry name" value="Glycos_transf_2"/>
    <property type="match status" value="1"/>
</dbReference>
<dbReference type="InterPro" id="IPR029044">
    <property type="entry name" value="Nucleotide-diphossugar_trans"/>
</dbReference>
<organism evidence="2 3">
    <name type="scientific">Engelhardtia mirabilis</name>
    <dbReference type="NCBI Taxonomy" id="2528011"/>
    <lineage>
        <taxon>Bacteria</taxon>
        <taxon>Pseudomonadati</taxon>
        <taxon>Planctomycetota</taxon>
        <taxon>Planctomycetia</taxon>
        <taxon>Planctomycetia incertae sedis</taxon>
        <taxon>Engelhardtia</taxon>
    </lineage>
</organism>
<dbReference type="GO" id="GO:0102096">
    <property type="term" value="F:decaprenyl-N-acetyl-alpha-D-glucosaminyl-pyrophosphate:dTDP-alpha-L-rhamnose rhamnosyltransferase activity"/>
    <property type="evidence" value="ECO:0007669"/>
    <property type="project" value="UniProtKB-EC"/>
</dbReference>
<dbReference type="PANTHER" id="PTHR43179">
    <property type="entry name" value="RHAMNOSYLTRANSFERASE WBBL"/>
    <property type="match status" value="1"/>
</dbReference>
<keyword evidence="2" id="KW-0328">Glycosyltransferase</keyword>
<keyword evidence="3" id="KW-1185">Reference proteome</keyword>
<dbReference type="KEGG" id="pbap:Pla133_17670"/>
<dbReference type="EMBL" id="CP036287">
    <property type="protein sequence ID" value="QDU66691.1"/>
    <property type="molecule type" value="Genomic_DNA"/>
</dbReference>
<dbReference type="SUPFAM" id="SSF53448">
    <property type="entry name" value="Nucleotide-diphospho-sugar transferases"/>
    <property type="match status" value="1"/>
</dbReference>
<sequence length="423" mass="46611">MSEASAAPAPEVGVGPRHHRRLSALVVNYNTGAFAVQCVRSLLREWRDEGRRPEDLEVVVVDNASPADQSAALAELESLGVVVVAAGDNLGYAGGMNLALEHTSGGPQDMVALLNPDLFILPGAIGTMLEFLVDHADVGAVDPRATIDPGQALNLPRNALPTVAEHALMNLAQWRPWFTRAYSKRRTRAAIEWWTADGPIDADMLSGCCVMLRREVIAELPYPLLDPRYPLYFEDTDLFRTLNRLGYRNVHLGNARVLHHWSRSAGFGASFAGEPQRRQHLAQAAYFSKFYGRLGARLAAWLSKKGAQWEGAGGELHPMVDLGPCAEPPELEFGSRRRFVVEVGLSPKFLLACGVVGEGDRWRCADDTWTWWFEGAYYLRALDLDTGALIGAWRLVKTAPGRLEPMREDEWESAARTADGVSR</sequence>
<dbReference type="AlphaFoldDB" id="A0A518BI82"/>
<accession>A0A518BI82</accession>
<name>A0A518BI82_9BACT</name>
<keyword evidence="2" id="KW-0808">Transferase</keyword>
<dbReference type="RefSeq" id="WP_419192254.1">
    <property type="nucleotide sequence ID" value="NZ_CP036287.1"/>
</dbReference>
<gene>
    <name evidence="2" type="primary">wbbL_1</name>
    <name evidence="2" type="ORF">Pla133_17670</name>
</gene>
<dbReference type="PANTHER" id="PTHR43179:SF7">
    <property type="entry name" value="RHAMNOSYLTRANSFERASE WBBL"/>
    <property type="match status" value="1"/>
</dbReference>
<evidence type="ECO:0000313" key="3">
    <source>
        <dbReference type="Proteomes" id="UP000316921"/>
    </source>
</evidence>